<dbReference type="Proteomes" id="UP001610444">
    <property type="component" value="Unassembled WGS sequence"/>
</dbReference>
<proteinExistence type="predicted"/>
<protein>
    <submittedName>
        <fullName evidence="1">Uncharacterized protein</fullName>
    </submittedName>
</protein>
<comment type="caution">
    <text evidence="1">The sequence shown here is derived from an EMBL/GenBank/DDBJ whole genome shotgun (WGS) entry which is preliminary data.</text>
</comment>
<organism evidence="1 2">
    <name type="scientific">Aspergillus pseudodeflectus</name>
    <dbReference type="NCBI Taxonomy" id="176178"/>
    <lineage>
        <taxon>Eukaryota</taxon>
        <taxon>Fungi</taxon>
        <taxon>Dikarya</taxon>
        <taxon>Ascomycota</taxon>
        <taxon>Pezizomycotina</taxon>
        <taxon>Eurotiomycetes</taxon>
        <taxon>Eurotiomycetidae</taxon>
        <taxon>Eurotiales</taxon>
        <taxon>Aspergillaceae</taxon>
        <taxon>Aspergillus</taxon>
        <taxon>Aspergillus subgen. Nidulantes</taxon>
    </lineage>
</organism>
<accession>A0ABR4JJ27</accession>
<dbReference type="GeneID" id="98152541"/>
<keyword evidence="2" id="KW-1185">Reference proteome</keyword>
<reference evidence="1 2" key="1">
    <citation type="submission" date="2024-07" db="EMBL/GenBank/DDBJ databases">
        <title>Section-level genome sequencing and comparative genomics of Aspergillus sections Usti and Cavernicolus.</title>
        <authorList>
            <consortium name="Lawrence Berkeley National Laboratory"/>
            <person name="Nybo J.L."/>
            <person name="Vesth T.C."/>
            <person name="Theobald S."/>
            <person name="Frisvad J.C."/>
            <person name="Larsen T.O."/>
            <person name="Kjaerboelling I."/>
            <person name="Rothschild-Mancinelli K."/>
            <person name="Lyhne E.K."/>
            <person name="Kogle M.E."/>
            <person name="Barry K."/>
            <person name="Clum A."/>
            <person name="Na H."/>
            <person name="Ledsgaard L."/>
            <person name="Lin J."/>
            <person name="Lipzen A."/>
            <person name="Kuo A."/>
            <person name="Riley R."/>
            <person name="Mondo S."/>
            <person name="LaButti K."/>
            <person name="Haridas S."/>
            <person name="Pangalinan J."/>
            <person name="Salamov A.A."/>
            <person name="Simmons B.A."/>
            <person name="Magnuson J.K."/>
            <person name="Chen J."/>
            <person name="Drula E."/>
            <person name="Henrissat B."/>
            <person name="Wiebenga A."/>
            <person name="Lubbers R.J."/>
            <person name="Gomes A.C."/>
            <person name="Macurrencykelacurrency M.R."/>
            <person name="Stajich J."/>
            <person name="Grigoriev I.V."/>
            <person name="Mortensen U.H."/>
            <person name="De vries R.P."/>
            <person name="Baker S.E."/>
            <person name="Andersen M.R."/>
        </authorList>
    </citation>
    <scope>NUCLEOTIDE SEQUENCE [LARGE SCALE GENOMIC DNA]</scope>
    <source>
        <strain evidence="1 2">CBS 756.74</strain>
    </source>
</reference>
<gene>
    <name evidence="1" type="ORF">BJX68DRAFT_190860</name>
</gene>
<evidence type="ECO:0000313" key="2">
    <source>
        <dbReference type="Proteomes" id="UP001610444"/>
    </source>
</evidence>
<evidence type="ECO:0000313" key="1">
    <source>
        <dbReference type="EMBL" id="KAL2840039.1"/>
    </source>
</evidence>
<dbReference type="EMBL" id="JBFXLR010000069">
    <property type="protein sequence ID" value="KAL2840039.1"/>
    <property type="molecule type" value="Genomic_DNA"/>
</dbReference>
<dbReference type="RefSeq" id="XP_070893848.1">
    <property type="nucleotide sequence ID" value="XM_071037377.1"/>
</dbReference>
<sequence>MGQVQRARKLSLEIYRQMVARDTTNVGSAGFDLTSNQRHSLLFLAQLEYSLREREEASLTMAEAQYFERFHNAIHSKSSTLQSVLGNVSHFQVLLLARGQTEISHHLVEQLTDYFMSTQGQKLELNRNQATLFLSTTLDHFMSHSSQNFLRSIVLAAHG</sequence>
<name>A0ABR4JJ27_9EURO</name>